<name>A0ABP0C0W8_9PEZI</name>
<dbReference type="EMBL" id="CAWUHD010000060">
    <property type="protein sequence ID" value="CAK7225518.1"/>
    <property type="molecule type" value="Genomic_DNA"/>
</dbReference>
<dbReference type="InterPro" id="IPR001910">
    <property type="entry name" value="Inosine/uridine_hydrolase_dom"/>
</dbReference>
<evidence type="ECO:0000256" key="2">
    <source>
        <dbReference type="ARBA" id="ARBA00022801"/>
    </source>
</evidence>
<dbReference type="SUPFAM" id="SSF53590">
    <property type="entry name" value="Nucleoside hydrolase"/>
    <property type="match status" value="1"/>
</dbReference>
<reference evidence="5 6" key="1">
    <citation type="submission" date="2024-01" db="EMBL/GenBank/DDBJ databases">
        <authorList>
            <person name="Allen C."/>
            <person name="Tagirdzhanova G."/>
        </authorList>
    </citation>
    <scope>NUCLEOTIDE SEQUENCE [LARGE SCALE GENOMIC DNA]</scope>
</reference>
<dbReference type="Gene3D" id="3.90.245.10">
    <property type="entry name" value="Ribonucleoside hydrolase-like"/>
    <property type="match status" value="1"/>
</dbReference>
<accession>A0ABP0C0W8</accession>
<dbReference type="PANTHER" id="PTHR12304">
    <property type="entry name" value="INOSINE-URIDINE PREFERRING NUCLEOSIDE HYDROLASE"/>
    <property type="match status" value="1"/>
</dbReference>
<protein>
    <recommendedName>
        <fullName evidence="4">Inosine/uridine-preferring nucleoside hydrolase domain-containing protein</fullName>
    </recommendedName>
</protein>
<dbReference type="Proteomes" id="UP001642482">
    <property type="component" value="Unassembled WGS sequence"/>
</dbReference>
<keyword evidence="6" id="KW-1185">Reference proteome</keyword>
<feature type="domain" description="Inosine/uridine-preferring nucleoside hydrolase" evidence="4">
    <location>
        <begin position="7"/>
        <end position="381"/>
    </location>
</feature>
<comment type="similarity">
    <text evidence="1">Belongs to the IUNH family.</text>
</comment>
<evidence type="ECO:0000259" key="4">
    <source>
        <dbReference type="Pfam" id="PF01156"/>
    </source>
</evidence>
<evidence type="ECO:0000256" key="3">
    <source>
        <dbReference type="ARBA" id="ARBA00023295"/>
    </source>
</evidence>
<dbReference type="InterPro" id="IPR036452">
    <property type="entry name" value="Ribo_hydro-like"/>
</dbReference>
<sequence length="443" mass="47910">MAPKNRIIIDTDPGVDDVLAILLALSASPEDLEVVMLSVTYGNVPLQGCLRNVVALFHVLEKEMAWRKANGHASNAFGGLKAFKPIVAIGAEHALEDEILMADHFHGSDGLHGVHEAHPDLTPSETWTSLFAAGEAPAPTDALSFSSYFTPSKTVSHKEILRILKEEPADTITIIAIGPLTNMALAAAEDPETFLRVKELVVMGGAVHLEGNITPVAEFNCYADAVAAARVYALTSPTPASTMPPAIPGKTPRLPAYPAKLSRPLNLTLFPLDITTPHLLNKNFFLESIAGPEQAGSPLARWCKTFMVGTFNKIDSILGDGSEPGLSLHDPLCVWYMMLRDDPRWTAVPAPEDLRVETAGQWTRGMHVVDRRQRSKPGDHTEGFAGVSANAVVLDSEEDDVNDNVPGDTMGWLSVRKGNRIRRMVGSPGEMAFAEFLVKSLFV</sequence>
<gene>
    <name evidence="5" type="ORF">SEUCBS140593_005930</name>
</gene>
<proteinExistence type="inferred from homology"/>
<dbReference type="Pfam" id="PF01156">
    <property type="entry name" value="IU_nuc_hydro"/>
    <property type="match status" value="1"/>
</dbReference>
<keyword evidence="2" id="KW-0378">Hydrolase</keyword>
<keyword evidence="3" id="KW-0326">Glycosidase</keyword>
<dbReference type="PANTHER" id="PTHR12304:SF56">
    <property type="entry name" value="HYDROLASE, PUTATIVE (AFU_ORTHOLOGUE AFUA_1G11790)-RELATED"/>
    <property type="match status" value="1"/>
</dbReference>
<evidence type="ECO:0000313" key="6">
    <source>
        <dbReference type="Proteomes" id="UP001642482"/>
    </source>
</evidence>
<comment type="caution">
    <text evidence="5">The sequence shown here is derived from an EMBL/GenBank/DDBJ whole genome shotgun (WGS) entry which is preliminary data.</text>
</comment>
<organism evidence="5 6">
    <name type="scientific">Sporothrix eucalyptigena</name>
    <dbReference type="NCBI Taxonomy" id="1812306"/>
    <lineage>
        <taxon>Eukaryota</taxon>
        <taxon>Fungi</taxon>
        <taxon>Dikarya</taxon>
        <taxon>Ascomycota</taxon>
        <taxon>Pezizomycotina</taxon>
        <taxon>Sordariomycetes</taxon>
        <taxon>Sordariomycetidae</taxon>
        <taxon>Ophiostomatales</taxon>
        <taxon>Ophiostomataceae</taxon>
        <taxon>Sporothrix</taxon>
    </lineage>
</organism>
<dbReference type="InterPro" id="IPR023186">
    <property type="entry name" value="IUNH"/>
</dbReference>
<evidence type="ECO:0000256" key="1">
    <source>
        <dbReference type="ARBA" id="ARBA00009176"/>
    </source>
</evidence>
<evidence type="ECO:0000313" key="5">
    <source>
        <dbReference type="EMBL" id="CAK7225518.1"/>
    </source>
</evidence>